<gene>
    <name evidence="1" type="ORF">JJQ60_05855</name>
</gene>
<evidence type="ECO:0000313" key="2">
    <source>
        <dbReference type="Proteomes" id="UP000651057"/>
    </source>
</evidence>
<name>A0A937A257_9FLAO</name>
<evidence type="ECO:0000313" key="1">
    <source>
        <dbReference type="EMBL" id="MBL0683029.1"/>
    </source>
</evidence>
<sequence>MKTFENYKAHAVTNEIETVLKIIENYMDNSTKVVYHIDQLLESKNLPDYLYKTLISLRDTYSINIMNVERFMS</sequence>
<dbReference type="Proteomes" id="UP000651057">
    <property type="component" value="Unassembled WGS sequence"/>
</dbReference>
<reference evidence="1" key="1">
    <citation type="submission" date="2021-01" db="EMBL/GenBank/DDBJ databases">
        <authorList>
            <person name="Zhong Y.L."/>
        </authorList>
    </citation>
    <scope>NUCLEOTIDE SEQUENCE</scope>
    <source>
        <strain evidence="1">KCTC 23302</strain>
    </source>
</reference>
<keyword evidence="2" id="KW-1185">Reference proteome</keyword>
<dbReference type="EMBL" id="JAERQJ010000002">
    <property type="protein sequence ID" value="MBL0683029.1"/>
    <property type="molecule type" value="Genomic_DNA"/>
</dbReference>
<protein>
    <submittedName>
        <fullName evidence="1">Uncharacterized protein</fullName>
    </submittedName>
</protein>
<dbReference type="RefSeq" id="WP_201917642.1">
    <property type="nucleotide sequence ID" value="NZ_BAABAX010000023.1"/>
</dbReference>
<comment type="caution">
    <text evidence="1">The sequence shown here is derived from an EMBL/GenBank/DDBJ whole genome shotgun (WGS) entry which is preliminary data.</text>
</comment>
<accession>A0A937A257</accession>
<dbReference type="AlphaFoldDB" id="A0A937A257"/>
<proteinExistence type="predicted"/>
<organism evidence="1 2">
    <name type="scientific">Aquimarina mytili</name>
    <dbReference type="NCBI Taxonomy" id="874423"/>
    <lineage>
        <taxon>Bacteria</taxon>
        <taxon>Pseudomonadati</taxon>
        <taxon>Bacteroidota</taxon>
        <taxon>Flavobacteriia</taxon>
        <taxon>Flavobacteriales</taxon>
        <taxon>Flavobacteriaceae</taxon>
        <taxon>Aquimarina</taxon>
    </lineage>
</organism>